<name>A0A444VZ06_9FLAO</name>
<dbReference type="GO" id="GO:0003677">
    <property type="term" value="F:DNA binding"/>
    <property type="evidence" value="ECO:0007669"/>
    <property type="project" value="UniProtKB-KW"/>
</dbReference>
<keyword evidence="3" id="KW-0233">DNA recombination</keyword>
<dbReference type="Pfam" id="PF13102">
    <property type="entry name" value="Phage_int_SAM_5"/>
    <property type="match status" value="1"/>
</dbReference>
<evidence type="ECO:0000313" key="5">
    <source>
        <dbReference type="EMBL" id="RYJ38860.1"/>
    </source>
</evidence>
<protein>
    <submittedName>
        <fullName evidence="5">Phage integrase family protein</fullName>
    </submittedName>
</protein>
<dbReference type="CDD" id="cd01185">
    <property type="entry name" value="INTN1_C_like"/>
    <property type="match status" value="1"/>
</dbReference>
<evidence type="ECO:0000256" key="3">
    <source>
        <dbReference type="ARBA" id="ARBA00023172"/>
    </source>
</evidence>
<dbReference type="PANTHER" id="PTHR30349">
    <property type="entry name" value="PHAGE INTEGRASE-RELATED"/>
    <property type="match status" value="1"/>
</dbReference>
<dbReference type="InterPro" id="IPR010998">
    <property type="entry name" value="Integrase_recombinase_N"/>
</dbReference>
<sequence length="388" mass="45269">MNYLTLRAMSKSIVTLRKKAISQGRMSLYLDFYPPVWNSAINDYTRREFLKIYVYQKPADQYQKIANKESLHTAELIRARRQNEINKSEIYSAFEKEQLAIQAVGNESFLQYYKNLGNKKVGNNLSIWACAIIHFEAFLKGRDLSFKEVTVTLIEDYRDYLLKAKSLRKNKKQLSRNTALSYYNKIKTTLKAAYREDKLKTDINAKIGSIKEMESQRNFLTLEETRRLFETPCPKLIVRRISMFSVLTGVRYSDIAKLTWSELQHVENDGHYIIFRQKKTEGTASIPISDEAFELLGKRRRENEKVFKDLNKWDVDRTLPVWVALSGINKHITFHCFRHTYATLQLTAGTDIFTISKMLGHKNVKTTQIYAKVIDQKKRDAAGRISLE</sequence>
<dbReference type="InterPro" id="IPR050090">
    <property type="entry name" value="Tyrosine_recombinase_XerCD"/>
</dbReference>
<dbReference type="GO" id="GO:0006310">
    <property type="term" value="P:DNA recombination"/>
    <property type="evidence" value="ECO:0007669"/>
    <property type="project" value="UniProtKB-KW"/>
</dbReference>
<dbReference type="Gene3D" id="1.10.443.10">
    <property type="entry name" value="Intergrase catalytic core"/>
    <property type="match status" value="1"/>
</dbReference>
<keyword evidence="2" id="KW-0238">DNA-binding</keyword>
<dbReference type="SUPFAM" id="SSF56349">
    <property type="entry name" value="DNA breaking-rejoining enzymes"/>
    <property type="match status" value="1"/>
</dbReference>
<comment type="caution">
    <text evidence="5">The sequence shown here is derived from an EMBL/GenBank/DDBJ whole genome shotgun (WGS) entry which is preliminary data.</text>
</comment>
<reference evidence="5 6" key="1">
    <citation type="submission" date="2014-12" db="EMBL/GenBank/DDBJ databases">
        <title>Genome sequence of Flavobacterium anhuiense RCM74.</title>
        <authorList>
            <person name="Kim J.F."/>
            <person name="Song J.Y."/>
            <person name="Kwak M.-J."/>
            <person name="Lee S.-W."/>
        </authorList>
    </citation>
    <scope>NUCLEOTIDE SEQUENCE [LARGE SCALE GENOMIC DNA]</scope>
    <source>
        <strain evidence="5 6">RCM74</strain>
    </source>
</reference>
<dbReference type="Pfam" id="PF00589">
    <property type="entry name" value="Phage_integrase"/>
    <property type="match status" value="1"/>
</dbReference>
<evidence type="ECO:0000313" key="6">
    <source>
        <dbReference type="Proteomes" id="UP000290433"/>
    </source>
</evidence>
<dbReference type="InterPro" id="IPR035386">
    <property type="entry name" value="Arm-DNA-bind_5"/>
</dbReference>
<gene>
    <name evidence="5" type="ORF">NU08_2085</name>
</gene>
<dbReference type="Proteomes" id="UP000290433">
    <property type="component" value="Unassembled WGS sequence"/>
</dbReference>
<dbReference type="InterPro" id="IPR013762">
    <property type="entry name" value="Integrase-like_cat_sf"/>
</dbReference>
<dbReference type="InterPro" id="IPR011010">
    <property type="entry name" value="DNA_brk_join_enz"/>
</dbReference>
<dbReference type="PROSITE" id="PS51898">
    <property type="entry name" value="TYR_RECOMBINASE"/>
    <property type="match status" value="1"/>
</dbReference>
<dbReference type="GO" id="GO:0015074">
    <property type="term" value="P:DNA integration"/>
    <property type="evidence" value="ECO:0007669"/>
    <property type="project" value="InterPro"/>
</dbReference>
<evidence type="ECO:0000259" key="4">
    <source>
        <dbReference type="PROSITE" id="PS51898"/>
    </source>
</evidence>
<evidence type="ECO:0000256" key="2">
    <source>
        <dbReference type="ARBA" id="ARBA00023125"/>
    </source>
</evidence>
<dbReference type="PANTHER" id="PTHR30349:SF64">
    <property type="entry name" value="PROPHAGE INTEGRASE INTD-RELATED"/>
    <property type="match status" value="1"/>
</dbReference>
<comment type="similarity">
    <text evidence="1">Belongs to the 'phage' integrase family.</text>
</comment>
<dbReference type="InterPro" id="IPR002104">
    <property type="entry name" value="Integrase_catalytic"/>
</dbReference>
<accession>A0A444VZ06</accession>
<dbReference type="AlphaFoldDB" id="A0A444VZ06"/>
<dbReference type="InterPro" id="IPR025269">
    <property type="entry name" value="SAM-like_dom"/>
</dbReference>
<dbReference type="EMBL" id="JUIV01000006">
    <property type="protein sequence ID" value="RYJ38860.1"/>
    <property type="molecule type" value="Genomic_DNA"/>
</dbReference>
<dbReference type="Gene3D" id="1.10.150.130">
    <property type="match status" value="1"/>
</dbReference>
<feature type="domain" description="Tyr recombinase" evidence="4">
    <location>
        <begin position="215"/>
        <end position="383"/>
    </location>
</feature>
<evidence type="ECO:0000256" key="1">
    <source>
        <dbReference type="ARBA" id="ARBA00008857"/>
    </source>
</evidence>
<dbReference type="Pfam" id="PF17293">
    <property type="entry name" value="Arm-DNA-bind_5"/>
    <property type="match status" value="1"/>
</dbReference>
<organism evidence="5 6">
    <name type="scientific">Flavobacterium anhuiense</name>
    <dbReference type="NCBI Taxonomy" id="459526"/>
    <lineage>
        <taxon>Bacteria</taxon>
        <taxon>Pseudomonadati</taxon>
        <taxon>Bacteroidota</taxon>
        <taxon>Flavobacteriia</taxon>
        <taxon>Flavobacteriales</taxon>
        <taxon>Flavobacteriaceae</taxon>
        <taxon>Flavobacterium</taxon>
    </lineage>
</organism>
<proteinExistence type="inferred from homology"/>